<dbReference type="EMBL" id="JAAIUW010000010">
    <property type="protein sequence ID" value="KAF7811054.1"/>
    <property type="molecule type" value="Genomic_DNA"/>
</dbReference>
<sequence>MEGPGASAGVVLSTAGAGAVTGVVAGGAESGVGVSAGGGTAAPTPATMVMKPRKKTDLRSIMALSCAHTLGLTCAPPTTEFSWDGRRVLCVTISGSREGRCVWMEGNAEMVRGLYWSAYQTLL</sequence>
<protein>
    <submittedName>
        <fullName evidence="1">Uncharacterized protein</fullName>
    </submittedName>
</protein>
<evidence type="ECO:0000313" key="2">
    <source>
        <dbReference type="Proteomes" id="UP000634136"/>
    </source>
</evidence>
<keyword evidence="2" id="KW-1185">Reference proteome</keyword>
<dbReference type="Proteomes" id="UP000634136">
    <property type="component" value="Unassembled WGS sequence"/>
</dbReference>
<accession>A0A834WBF2</accession>
<proteinExistence type="predicted"/>
<gene>
    <name evidence="1" type="ORF">G2W53_032030</name>
</gene>
<name>A0A834WBF2_9FABA</name>
<reference evidence="1" key="1">
    <citation type="submission" date="2020-09" db="EMBL/GenBank/DDBJ databases">
        <title>Genome-Enabled Discovery of Anthraquinone Biosynthesis in Senna tora.</title>
        <authorList>
            <person name="Kang S.-H."/>
            <person name="Pandey R.P."/>
            <person name="Lee C.-M."/>
            <person name="Sim J.-S."/>
            <person name="Jeong J.-T."/>
            <person name="Choi B.-S."/>
            <person name="Jung M."/>
            <person name="Ginzburg D."/>
            <person name="Zhao K."/>
            <person name="Won S.Y."/>
            <person name="Oh T.-J."/>
            <person name="Yu Y."/>
            <person name="Kim N.-H."/>
            <person name="Lee O.R."/>
            <person name="Lee T.-H."/>
            <person name="Bashyal P."/>
            <person name="Kim T.-S."/>
            <person name="Lee W.-H."/>
            <person name="Kawkins C."/>
            <person name="Kim C.-K."/>
            <person name="Kim J.S."/>
            <person name="Ahn B.O."/>
            <person name="Rhee S.Y."/>
            <person name="Sohng J.K."/>
        </authorList>
    </citation>
    <scope>NUCLEOTIDE SEQUENCE</scope>
    <source>
        <tissue evidence="1">Leaf</tissue>
    </source>
</reference>
<comment type="caution">
    <text evidence="1">The sequence shown here is derived from an EMBL/GenBank/DDBJ whole genome shotgun (WGS) entry which is preliminary data.</text>
</comment>
<evidence type="ECO:0000313" key="1">
    <source>
        <dbReference type="EMBL" id="KAF7811054.1"/>
    </source>
</evidence>
<organism evidence="1 2">
    <name type="scientific">Senna tora</name>
    <dbReference type="NCBI Taxonomy" id="362788"/>
    <lineage>
        <taxon>Eukaryota</taxon>
        <taxon>Viridiplantae</taxon>
        <taxon>Streptophyta</taxon>
        <taxon>Embryophyta</taxon>
        <taxon>Tracheophyta</taxon>
        <taxon>Spermatophyta</taxon>
        <taxon>Magnoliopsida</taxon>
        <taxon>eudicotyledons</taxon>
        <taxon>Gunneridae</taxon>
        <taxon>Pentapetalae</taxon>
        <taxon>rosids</taxon>
        <taxon>fabids</taxon>
        <taxon>Fabales</taxon>
        <taxon>Fabaceae</taxon>
        <taxon>Caesalpinioideae</taxon>
        <taxon>Cassia clade</taxon>
        <taxon>Senna</taxon>
    </lineage>
</organism>
<dbReference type="AlphaFoldDB" id="A0A834WBF2"/>